<reference evidence="5 6" key="1">
    <citation type="submission" date="2016-11" db="EMBL/GenBank/DDBJ databases">
        <authorList>
            <person name="Jaros S."/>
            <person name="Januszkiewicz K."/>
            <person name="Wedrychowicz H."/>
        </authorList>
    </citation>
    <scope>NUCLEOTIDE SEQUENCE [LARGE SCALE GENOMIC DNA]</scope>
    <source>
        <strain evidence="5 6">DSM 21864</strain>
    </source>
</reference>
<evidence type="ECO:0000256" key="4">
    <source>
        <dbReference type="SAM" id="Coils"/>
    </source>
</evidence>
<dbReference type="InterPro" id="IPR002842">
    <property type="entry name" value="ATPase_V1_Esu"/>
</dbReference>
<dbReference type="GO" id="GO:0046961">
    <property type="term" value="F:proton-transporting ATPase activity, rotational mechanism"/>
    <property type="evidence" value="ECO:0007669"/>
    <property type="project" value="InterPro"/>
</dbReference>
<keyword evidence="2" id="KW-0813">Transport</keyword>
<dbReference type="Gene3D" id="3.30.2320.30">
    <property type="entry name" value="ATP synthase, E subunit, C-terminal"/>
    <property type="match status" value="1"/>
</dbReference>
<dbReference type="GO" id="GO:0033178">
    <property type="term" value="C:proton-transporting two-sector ATPase complex, catalytic domain"/>
    <property type="evidence" value="ECO:0007669"/>
    <property type="project" value="InterPro"/>
</dbReference>
<evidence type="ECO:0000256" key="1">
    <source>
        <dbReference type="ARBA" id="ARBA00005901"/>
    </source>
</evidence>
<organism evidence="5 6">
    <name type="scientific">Clostridium amylolyticum</name>
    <dbReference type="NCBI Taxonomy" id="1121298"/>
    <lineage>
        <taxon>Bacteria</taxon>
        <taxon>Bacillati</taxon>
        <taxon>Bacillota</taxon>
        <taxon>Clostridia</taxon>
        <taxon>Eubacteriales</taxon>
        <taxon>Clostridiaceae</taxon>
        <taxon>Clostridium</taxon>
    </lineage>
</organism>
<protein>
    <submittedName>
        <fullName evidence="5">H+-ATPase subunit E/Vma4</fullName>
    </submittedName>
</protein>
<comment type="similarity">
    <text evidence="1">Belongs to the V-ATPase E subunit family.</text>
</comment>
<name>A0A1M6II57_9CLOT</name>
<dbReference type="RefSeq" id="WP_073007890.1">
    <property type="nucleotide sequence ID" value="NZ_FQZO01000004.1"/>
</dbReference>
<dbReference type="InterPro" id="IPR038495">
    <property type="entry name" value="ATPase_E_C"/>
</dbReference>
<evidence type="ECO:0000256" key="2">
    <source>
        <dbReference type="ARBA" id="ARBA00022448"/>
    </source>
</evidence>
<dbReference type="Pfam" id="PF01991">
    <property type="entry name" value="vATP-synt_E"/>
    <property type="match status" value="1"/>
</dbReference>
<dbReference type="OrthoDB" id="1725377at2"/>
<keyword evidence="3" id="KW-0406">Ion transport</keyword>
<dbReference type="EMBL" id="FQZO01000004">
    <property type="protein sequence ID" value="SHJ34074.1"/>
    <property type="molecule type" value="Genomic_DNA"/>
</dbReference>
<evidence type="ECO:0000313" key="5">
    <source>
        <dbReference type="EMBL" id="SHJ34074.1"/>
    </source>
</evidence>
<dbReference type="STRING" id="1121298.SAMN05444401_2834"/>
<feature type="coiled-coil region" evidence="4">
    <location>
        <begin position="17"/>
        <end position="48"/>
    </location>
</feature>
<gene>
    <name evidence="5" type="ORF">SAMN05444401_2834</name>
</gene>
<keyword evidence="4" id="KW-0175">Coiled coil</keyword>
<dbReference type="Proteomes" id="UP000184080">
    <property type="component" value="Unassembled WGS sequence"/>
</dbReference>
<evidence type="ECO:0000256" key="3">
    <source>
        <dbReference type="ARBA" id="ARBA00023065"/>
    </source>
</evidence>
<dbReference type="SUPFAM" id="SSF160527">
    <property type="entry name" value="V-type ATPase subunit E-like"/>
    <property type="match status" value="1"/>
</dbReference>
<sequence>MSTTIDDKLRLFHKAIFDKLEEKREEALKKFEQEKEVILKEKMEELDRVRKTYEKDAVKKAKAKANEIISKEELKRHNEVLKIKSELIQETSEAVKEKLIAFVDSEDYLKYFKENLTNALNNLKPGSYTLYAKEGDLKKFKEYINEMNSANSHLELKTAASSENIIGGFMLEDYSMKFKYDNTLISKLKDSKEQIGIMVTEALA</sequence>
<evidence type="ECO:0000313" key="6">
    <source>
        <dbReference type="Proteomes" id="UP000184080"/>
    </source>
</evidence>
<dbReference type="AlphaFoldDB" id="A0A1M6II57"/>
<accession>A0A1M6II57</accession>
<proteinExistence type="inferred from homology"/>
<keyword evidence="6" id="KW-1185">Reference proteome</keyword>